<dbReference type="RefSeq" id="XP_067177081.1">
    <property type="nucleotide sequence ID" value="XM_067321986.1"/>
</dbReference>
<keyword evidence="3" id="KW-1185">Reference proteome</keyword>
<evidence type="ECO:0000313" key="3">
    <source>
        <dbReference type="Proteomes" id="UP000673552"/>
    </source>
</evidence>
<feature type="region of interest" description="Disordered" evidence="1">
    <location>
        <begin position="311"/>
        <end position="344"/>
    </location>
</feature>
<name>A0A836G2K0_9TRYP</name>
<evidence type="ECO:0000313" key="2">
    <source>
        <dbReference type="EMBL" id="KAG5473847.1"/>
    </source>
</evidence>
<dbReference type="SMR" id="A0A836G2K0"/>
<reference evidence="3" key="1">
    <citation type="journal article" date="2021" name="Microbiol. Resour. Announc.">
        <title>LGAAP: Leishmaniinae Genome Assembly and Annotation Pipeline.</title>
        <authorList>
            <person name="Almutairi H."/>
            <person name="Urbaniak M.D."/>
            <person name="Bates M.D."/>
            <person name="Jariyapan N."/>
            <person name="Kwakye-Nuako G."/>
            <person name="Thomaz-Soccol V."/>
            <person name="Al-Salem W.S."/>
            <person name="Dillon R.J."/>
            <person name="Bates P.A."/>
            <person name="Gatherer D."/>
        </authorList>
    </citation>
    <scope>NUCLEOTIDE SEQUENCE [LARGE SCALE GENOMIC DNA]</scope>
</reference>
<accession>A0A836G2K0</accession>
<protein>
    <submittedName>
        <fullName evidence="2">Uncharacterized protein</fullName>
    </submittedName>
</protein>
<reference evidence="3" key="2">
    <citation type="journal article" date="2021" name="Sci. Data">
        <title>Chromosome-scale genome sequencing, assembly and annotation of six genomes from subfamily Leishmaniinae.</title>
        <authorList>
            <person name="Almutairi H."/>
            <person name="Urbaniak M.D."/>
            <person name="Bates M.D."/>
            <person name="Jariyapan N."/>
            <person name="Kwakye-Nuako G."/>
            <person name="Thomaz Soccol V."/>
            <person name="Al-Salem W.S."/>
            <person name="Dillon R.J."/>
            <person name="Bates P.A."/>
            <person name="Gatherer D."/>
        </authorList>
    </citation>
    <scope>NUCLEOTIDE SEQUENCE [LARGE SCALE GENOMIC DNA]</scope>
</reference>
<proteinExistence type="predicted"/>
<dbReference type="AlphaFoldDB" id="A0A836G2K0"/>
<sequence length="473" mass="50992">MCPATAQQYKSNALFRVLAFLDNTGTQAFALGTEVGDDGNFRKAERVFAADAAITGVLTAALDALRANVRRLFTDAAEQHALLSVLGAGSPEMSTRASLWITTAPTPLPLREDGAALTDVNTDDPLPTLQSSSTALASAPMDTPWSEAVLNPTSLAQYADTVENEIPIHLLMRLRGVLGISAVPPAGDGAVPAAAPCCCTSSPFVEQLLIDGLDEWLRRCPIDEVKRMIRACGVQPTVLASAFTQQQQQSVDAQDASLPNSLVDFVIDVVFPVPVQTAGKASASASSGAAAEGLHDWLILSYEKNREAIDIEEEESTSASEESDGSNDSVTQGHSKSKRARTDFACPSTDHIHALSAWEPAEGEEVLTAENMDRYLRESPQRIPKAILREARKHISDASITEFELKHHYTAAELKELVKERLGTMSASEATDFMKCPVTEAQIQEAARLTRKVQFVKWILALHGAQVESQARE</sequence>
<dbReference type="Proteomes" id="UP000673552">
    <property type="component" value="Unassembled WGS sequence"/>
</dbReference>
<dbReference type="OrthoDB" id="273211at2759"/>
<evidence type="ECO:0000256" key="1">
    <source>
        <dbReference type="SAM" id="MobiDB-lite"/>
    </source>
</evidence>
<gene>
    <name evidence="2" type="ORF">LSCM1_04479</name>
</gene>
<comment type="caution">
    <text evidence="2">The sequence shown here is derived from an EMBL/GenBank/DDBJ whole genome shotgun (WGS) entry which is preliminary data.</text>
</comment>
<feature type="compositionally biased region" description="Acidic residues" evidence="1">
    <location>
        <begin position="311"/>
        <end position="325"/>
    </location>
</feature>
<dbReference type="GeneID" id="92514498"/>
<dbReference type="KEGG" id="lmat:92514498"/>
<organism evidence="2 3">
    <name type="scientific">Leishmania martiniquensis</name>
    <dbReference type="NCBI Taxonomy" id="1580590"/>
    <lineage>
        <taxon>Eukaryota</taxon>
        <taxon>Discoba</taxon>
        <taxon>Euglenozoa</taxon>
        <taxon>Kinetoplastea</taxon>
        <taxon>Metakinetoplastina</taxon>
        <taxon>Trypanosomatida</taxon>
        <taxon>Trypanosomatidae</taxon>
        <taxon>Leishmaniinae</taxon>
        <taxon>Leishmania</taxon>
    </lineage>
</organism>
<dbReference type="EMBL" id="JAFEUZ010000029">
    <property type="protein sequence ID" value="KAG5473847.1"/>
    <property type="molecule type" value="Genomic_DNA"/>
</dbReference>